<protein>
    <submittedName>
        <fullName evidence="3">Response regulator</fullName>
    </submittedName>
</protein>
<gene>
    <name evidence="3" type="ORF">EHT25_00475</name>
</gene>
<feature type="modified residue" description="4-aspartylphosphate" evidence="1">
    <location>
        <position position="74"/>
    </location>
</feature>
<dbReference type="AlphaFoldDB" id="A0A3P1BYZ0"/>
<dbReference type="SUPFAM" id="SSF52172">
    <property type="entry name" value="CheY-like"/>
    <property type="match status" value="1"/>
</dbReference>
<accession>A0A3P1BYZ0</accession>
<reference evidence="3 4" key="1">
    <citation type="submission" date="2018-11" db="EMBL/GenBank/DDBJ databases">
        <authorList>
            <person name="Zhou Z."/>
            <person name="Wang G."/>
        </authorList>
    </citation>
    <scope>NUCLEOTIDE SEQUENCE [LARGE SCALE GENOMIC DNA]</scope>
    <source>
        <strain evidence="3 4">KCTC52004</strain>
    </source>
</reference>
<name>A0A3P1BYZ0_9BACT</name>
<organism evidence="3 4">
    <name type="scientific">Larkinella rosea</name>
    <dbReference type="NCBI Taxonomy" id="2025312"/>
    <lineage>
        <taxon>Bacteria</taxon>
        <taxon>Pseudomonadati</taxon>
        <taxon>Bacteroidota</taxon>
        <taxon>Cytophagia</taxon>
        <taxon>Cytophagales</taxon>
        <taxon>Spirosomataceae</taxon>
        <taxon>Larkinella</taxon>
    </lineage>
</organism>
<evidence type="ECO:0000313" key="3">
    <source>
        <dbReference type="EMBL" id="RRB06315.1"/>
    </source>
</evidence>
<comment type="caution">
    <text evidence="3">The sequence shown here is derived from an EMBL/GenBank/DDBJ whole genome shotgun (WGS) entry which is preliminary data.</text>
</comment>
<dbReference type="GO" id="GO:0000160">
    <property type="term" value="P:phosphorelay signal transduction system"/>
    <property type="evidence" value="ECO:0007669"/>
    <property type="project" value="InterPro"/>
</dbReference>
<dbReference type="PROSITE" id="PS50110">
    <property type="entry name" value="RESPONSE_REGULATORY"/>
    <property type="match status" value="1"/>
</dbReference>
<proteinExistence type="predicted"/>
<dbReference type="InterPro" id="IPR011006">
    <property type="entry name" value="CheY-like_superfamily"/>
</dbReference>
<keyword evidence="4" id="KW-1185">Reference proteome</keyword>
<feature type="domain" description="Response regulatory" evidence="2">
    <location>
        <begin position="23"/>
        <end position="152"/>
    </location>
</feature>
<evidence type="ECO:0000313" key="4">
    <source>
        <dbReference type="Proteomes" id="UP000271925"/>
    </source>
</evidence>
<dbReference type="SMART" id="SM00448">
    <property type="entry name" value="REC"/>
    <property type="match status" value="1"/>
</dbReference>
<sequence length="154" mass="17837">MIFMIQLLILSKNIMKDSIEYKTILIVEDEVINIKIDRYAISRYFVDINILTATNLGDAARVVNQNHIDAIILDTIFPEGENNLIPLEYKVRPGILFLRHIRNLNELKNIPVLCTSRGIDKVLISEINSLDASFIMRPYNVTEFVNILIEMLYR</sequence>
<dbReference type="Gene3D" id="3.40.50.2300">
    <property type="match status" value="1"/>
</dbReference>
<keyword evidence="1" id="KW-0597">Phosphoprotein</keyword>
<dbReference type="EMBL" id="RQJO01000007">
    <property type="protein sequence ID" value="RRB06315.1"/>
    <property type="molecule type" value="Genomic_DNA"/>
</dbReference>
<evidence type="ECO:0000256" key="1">
    <source>
        <dbReference type="PROSITE-ProRule" id="PRU00169"/>
    </source>
</evidence>
<dbReference type="InterPro" id="IPR001789">
    <property type="entry name" value="Sig_transdc_resp-reg_receiver"/>
</dbReference>
<evidence type="ECO:0000259" key="2">
    <source>
        <dbReference type="PROSITE" id="PS50110"/>
    </source>
</evidence>
<dbReference type="Proteomes" id="UP000271925">
    <property type="component" value="Unassembled WGS sequence"/>
</dbReference>